<evidence type="ECO:0000313" key="3">
    <source>
        <dbReference type="Proteomes" id="UP000175968"/>
    </source>
</evidence>
<organism evidence="2 3">
    <name type="scientific">Flavobacterium gilvum</name>
    <dbReference type="NCBI Taxonomy" id="1492737"/>
    <lineage>
        <taxon>Bacteria</taxon>
        <taxon>Pseudomonadati</taxon>
        <taxon>Bacteroidota</taxon>
        <taxon>Flavobacteriia</taxon>
        <taxon>Flavobacteriales</taxon>
        <taxon>Flavobacteriaceae</taxon>
        <taxon>Flavobacterium</taxon>
    </lineage>
</organism>
<gene>
    <name evidence="2" type="ORF">EM308_15935</name>
</gene>
<name>A0AAC9N6M4_9FLAO</name>
<accession>A0AAC9N6M4</accession>
<feature type="chain" id="PRO_5041946545" evidence="1">
    <location>
        <begin position="22"/>
        <end position="59"/>
    </location>
</feature>
<reference evidence="2 3" key="1">
    <citation type="submission" date="2016-10" db="EMBL/GenBank/DDBJ databases">
        <title>Flavobacterium gilvum sp. nov., isolated from stream water.</title>
        <authorList>
            <person name="Shin S.-K."/>
            <person name="Cho Y.-J."/>
            <person name="Yi H."/>
        </authorList>
    </citation>
    <scope>NUCLEOTIDE SEQUENCE [LARGE SCALE GENOMIC DNA]</scope>
    <source>
        <strain evidence="2 3">EM1308</strain>
    </source>
</reference>
<dbReference type="Proteomes" id="UP000175968">
    <property type="component" value="Chromosome"/>
</dbReference>
<dbReference type="RefSeq" id="WP_035633311.1">
    <property type="nucleotide sequence ID" value="NZ_CP017479.1"/>
</dbReference>
<keyword evidence="3" id="KW-1185">Reference proteome</keyword>
<sequence length="59" mass="6282">MKNLITVLAVALFSAGMNMSAQETKPKEAPKKECTTKEKKACSSTSKKACCSAKTTKKA</sequence>
<dbReference type="EMBL" id="CP017479">
    <property type="protein sequence ID" value="AOW11456.1"/>
    <property type="molecule type" value="Genomic_DNA"/>
</dbReference>
<evidence type="ECO:0000256" key="1">
    <source>
        <dbReference type="SAM" id="SignalP"/>
    </source>
</evidence>
<keyword evidence="1" id="KW-0732">Signal</keyword>
<feature type="signal peptide" evidence="1">
    <location>
        <begin position="1"/>
        <end position="21"/>
    </location>
</feature>
<protein>
    <submittedName>
        <fullName evidence="2">Uncharacterized protein</fullName>
    </submittedName>
</protein>
<evidence type="ECO:0000313" key="2">
    <source>
        <dbReference type="EMBL" id="AOW11456.1"/>
    </source>
</evidence>
<dbReference type="KEGG" id="fgl:EM308_15935"/>
<proteinExistence type="predicted"/>
<dbReference type="AlphaFoldDB" id="A0AAC9N6M4"/>